<accession>A0A1E5LG38</accession>
<protein>
    <submittedName>
        <fullName evidence="1">Spore coat protein</fullName>
    </submittedName>
</protein>
<dbReference type="PANTHER" id="PTHR39179:SF1">
    <property type="entry name" value="SPORE COAT PROTEIN I"/>
    <property type="match status" value="1"/>
</dbReference>
<dbReference type="InterPro" id="IPR011009">
    <property type="entry name" value="Kinase-like_dom_sf"/>
</dbReference>
<dbReference type="OrthoDB" id="9771902at2"/>
<dbReference type="STRING" id="1305675.BFG57_13915"/>
<sequence length="349" mass="40841">MQLEDDNILKRVLDCYSIQVENVKLLTSKSGRTTWLIETSDGEKILKNAQMKPTRMLFIAEAHEHLHNNGLPIAKIHRTTQGGLCVGVEDSAFVLYDKVDGNEVIYYDKEQLTRTMKFMAQFHTNSQGFVHSDESKKRGRIGKWQKLYRWKLQELEGNKSIAQGLPLDPFSLMFLSHVDKMLERGRQSLMELDEAAYQNWSKEWIEAKGFCQQDFTMARLIDTEDDLFMRELHSITIDLPSRDIRMLMNKVMKKLSIWDTDLAIQMLQAYDSINPLTEDQYKVLWTDLKFPHLFCSIIHKYYLGQKVSWSDEKYIWALQNIIAVENSKAEFTDQFHSLVPLIKEKKEDS</sequence>
<dbReference type="InterPro" id="IPR047175">
    <property type="entry name" value="CotS-like"/>
</dbReference>
<dbReference type="NCBIfam" id="TIGR02906">
    <property type="entry name" value="spore_CotS"/>
    <property type="match status" value="1"/>
</dbReference>
<comment type="caution">
    <text evidence="1">The sequence shown here is derived from an EMBL/GenBank/DDBJ whole genome shotgun (WGS) entry which is preliminary data.</text>
</comment>
<dbReference type="PANTHER" id="PTHR39179">
    <property type="entry name" value="SPORE COAT PROTEIN I"/>
    <property type="match status" value="1"/>
</dbReference>
<evidence type="ECO:0000313" key="2">
    <source>
        <dbReference type="Proteomes" id="UP000095209"/>
    </source>
</evidence>
<evidence type="ECO:0000313" key="1">
    <source>
        <dbReference type="EMBL" id="OEH93047.1"/>
    </source>
</evidence>
<dbReference type="SUPFAM" id="SSF56112">
    <property type="entry name" value="Protein kinase-like (PK-like)"/>
    <property type="match status" value="1"/>
</dbReference>
<dbReference type="RefSeq" id="WP_069716948.1">
    <property type="nucleotide sequence ID" value="NZ_MJEH01000018.1"/>
</dbReference>
<keyword evidence="1" id="KW-0946">Virion</keyword>
<keyword evidence="1" id="KW-0167">Capsid protein</keyword>
<gene>
    <name evidence="1" type="ORF">BFG57_13915</name>
</gene>
<dbReference type="EMBL" id="MJEH01000018">
    <property type="protein sequence ID" value="OEH93047.1"/>
    <property type="molecule type" value="Genomic_DNA"/>
</dbReference>
<dbReference type="Gene3D" id="3.30.200.20">
    <property type="entry name" value="Phosphorylase Kinase, domain 1"/>
    <property type="match status" value="1"/>
</dbReference>
<keyword evidence="2" id="KW-1185">Reference proteome</keyword>
<reference evidence="1 2" key="1">
    <citation type="submission" date="2016-08" db="EMBL/GenBank/DDBJ databases">
        <title>Genome of Bacillus solimangrovi GH2-4.</title>
        <authorList>
            <person name="Lim S."/>
            <person name="Kim B.-C."/>
        </authorList>
    </citation>
    <scope>NUCLEOTIDE SEQUENCE [LARGE SCALE GENOMIC DNA]</scope>
    <source>
        <strain evidence="1 2">GH2-4</strain>
    </source>
</reference>
<dbReference type="GO" id="GO:0042601">
    <property type="term" value="C:endospore-forming forespore"/>
    <property type="evidence" value="ECO:0007669"/>
    <property type="project" value="TreeGrafter"/>
</dbReference>
<dbReference type="AlphaFoldDB" id="A0A1E5LG38"/>
<name>A0A1E5LG38_9BACI</name>
<dbReference type="Proteomes" id="UP000095209">
    <property type="component" value="Unassembled WGS sequence"/>
</dbReference>
<dbReference type="InterPro" id="IPR014255">
    <property type="entry name" value="Spore_coat_CotS"/>
</dbReference>
<proteinExistence type="predicted"/>
<dbReference type="Gene3D" id="3.90.1200.10">
    <property type="match status" value="1"/>
</dbReference>
<organism evidence="1 2">
    <name type="scientific">Bacillus solimangrovi</name>
    <dbReference type="NCBI Taxonomy" id="1305675"/>
    <lineage>
        <taxon>Bacteria</taxon>
        <taxon>Bacillati</taxon>
        <taxon>Bacillota</taxon>
        <taxon>Bacilli</taxon>
        <taxon>Bacillales</taxon>
        <taxon>Bacillaceae</taxon>
        <taxon>Bacillus</taxon>
    </lineage>
</organism>